<gene>
    <name evidence="13" type="ordered locus">Msip34_2365</name>
</gene>
<dbReference type="HOGENOM" id="CLU_000445_89_37_4"/>
<reference evidence="13 14" key="2">
    <citation type="journal article" date="2011" name="J. Bacteriol.">
        <title>Genomes of three methylotrophs from a single niche uncover genetic and metabolic divergence of Methylophilaceae.</title>
        <authorList>
            <person name="Lapidus A."/>
            <person name="Clum A."/>
            <person name="Labutti K."/>
            <person name="Kaluzhnaya M.G."/>
            <person name="Lim S."/>
            <person name="Beck D.A."/>
            <person name="Glavina Del Rio T."/>
            <person name="Nolan M."/>
            <person name="Mavromatis K."/>
            <person name="Huntemann M."/>
            <person name="Lucas S."/>
            <person name="Lidstrom M.E."/>
            <person name="Ivanova N."/>
            <person name="Chistoserdova L."/>
        </authorList>
    </citation>
    <scope>NUCLEOTIDE SEQUENCE [LARGE SCALE GENOMIC DNA]</scope>
    <source>
        <strain evidence="13 14">SIP3-4</strain>
    </source>
</reference>
<comment type="subcellular location">
    <subcellularLocation>
        <location evidence="2">Membrane</location>
        <topology evidence="2">Multi-pass membrane protein</topology>
    </subcellularLocation>
</comment>
<dbReference type="EMBL" id="CP001674">
    <property type="protein sequence ID" value="ACT51607.1"/>
    <property type="molecule type" value="Genomic_DNA"/>
</dbReference>
<evidence type="ECO:0000256" key="7">
    <source>
        <dbReference type="ARBA" id="ARBA00022777"/>
    </source>
</evidence>
<evidence type="ECO:0000259" key="12">
    <source>
        <dbReference type="PROSITE" id="PS50109"/>
    </source>
</evidence>
<keyword evidence="4" id="KW-0597">Phosphoprotein</keyword>
<feature type="transmembrane region" description="Helical" evidence="11">
    <location>
        <begin position="16"/>
        <end position="36"/>
    </location>
</feature>
<evidence type="ECO:0000256" key="10">
    <source>
        <dbReference type="ARBA" id="ARBA00023136"/>
    </source>
</evidence>
<dbReference type="PRINTS" id="PR00344">
    <property type="entry name" value="BCTRLSENSOR"/>
</dbReference>
<sequence length="448" mass="49819" precursor="true">MDDFKKWINNSIQSRLSFGLFIIISLVAILAMLVSYRIALTESREIQDGTLKQIALLVEHEQIQPLASNHVDKKALIIIQPLSTLSTPASTQSRYLNFPLPLKDGFHTLEIGKHRYRVLVHRLHDQRQIAIAQPTALRDDVVRSGVLATLFPLAILLLLLLISTYFLIRKAFKPVIALSKSMAHRDEHDLSPFPVDPLPLEIRPFVIAINQQLEKGATLLAAQKRFIADAAHELRTPMTALSLQSGRLAQADMSETARERLSMLRQGIARSNKLLDQLLSFARAQTPLPPPTVVSLQKTFAYVLETVMPLAEAKDIKLEVVLNEDISLRTNETQLACVLTNLMDNAVRYTPKSGKVHLTARLIGSEVMLEIEDNGPGIPEADVSRVFDAFYRGNTQDTQGSGLGLSIVKAICDRMGIRVRLNAADRYSAGLKVRIFIGTTLTAEHSFS</sequence>
<dbReference type="InterPro" id="IPR003661">
    <property type="entry name" value="HisK_dim/P_dom"/>
</dbReference>
<evidence type="ECO:0000256" key="1">
    <source>
        <dbReference type="ARBA" id="ARBA00000085"/>
    </source>
</evidence>
<dbReference type="PROSITE" id="PS50109">
    <property type="entry name" value="HIS_KIN"/>
    <property type="match status" value="1"/>
</dbReference>
<evidence type="ECO:0000313" key="14">
    <source>
        <dbReference type="Proteomes" id="UP000002743"/>
    </source>
</evidence>
<keyword evidence="9" id="KW-0902">Two-component regulatory system</keyword>
<dbReference type="PANTHER" id="PTHR45436:SF15">
    <property type="entry name" value="SENSOR HISTIDINE KINASE CUSS"/>
    <property type="match status" value="1"/>
</dbReference>
<evidence type="ECO:0000256" key="6">
    <source>
        <dbReference type="ARBA" id="ARBA00022692"/>
    </source>
</evidence>
<dbReference type="STRING" id="582744.Msip34_2365"/>
<keyword evidence="7 13" id="KW-0418">Kinase</keyword>
<dbReference type="EC" id="2.7.13.3" evidence="3"/>
<reference evidence="14" key="1">
    <citation type="submission" date="2009-07" db="EMBL/GenBank/DDBJ databases">
        <title>Complete sequence of chromosome of Methylovorus sp. SIP3-4.</title>
        <authorList>
            <person name="Lucas S."/>
            <person name="Copeland A."/>
            <person name="Lapidus A."/>
            <person name="Glavina del Rio T."/>
            <person name="Tice H."/>
            <person name="Bruce D."/>
            <person name="Goodwin L."/>
            <person name="Pitluck S."/>
            <person name="Clum A."/>
            <person name="Larimer F."/>
            <person name="Land M."/>
            <person name="Hauser L."/>
            <person name="Kyrpides N."/>
            <person name="Mikhailova N."/>
            <person name="Kayluzhnaya M."/>
            <person name="Chistoserdova L."/>
        </authorList>
    </citation>
    <scope>NUCLEOTIDE SEQUENCE [LARGE SCALE GENOMIC DNA]</scope>
    <source>
        <strain evidence="14">SIP3-4</strain>
    </source>
</reference>
<dbReference type="InterPro" id="IPR005467">
    <property type="entry name" value="His_kinase_dom"/>
</dbReference>
<keyword evidence="10 11" id="KW-0472">Membrane</keyword>
<feature type="transmembrane region" description="Helical" evidence="11">
    <location>
        <begin position="146"/>
        <end position="168"/>
    </location>
</feature>
<keyword evidence="6 11" id="KW-0812">Transmembrane</keyword>
<dbReference type="Pfam" id="PF00512">
    <property type="entry name" value="HisKA"/>
    <property type="match status" value="1"/>
</dbReference>
<dbReference type="PANTHER" id="PTHR45436">
    <property type="entry name" value="SENSOR HISTIDINE KINASE YKOH"/>
    <property type="match status" value="1"/>
</dbReference>
<dbReference type="Gene3D" id="3.30.565.10">
    <property type="entry name" value="Histidine kinase-like ATPase, C-terminal domain"/>
    <property type="match status" value="1"/>
</dbReference>
<dbReference type="RefSeq" id="WP_015830897.1">
    <property type="nucleotide sequence ID" value="NC_012969.1"/>
</dbReference>
<evidence type="ECO:0000256" key="11">
    <source>
        <dbReference type="SAM" id="Phobius"/>
    </source>
</evidence>
<dbReference type="InterPro" id="IPR036097">
    <property type="entry name" value="HisK_dim/P_sf"/>
</dbReference>
<accession>C6XA66</accession>
<dbReference type="SMART" id="SM00388">
    <property type="entry name" value="HisKA"/>
    <property type="match status" value="1"/>
</dbReference>
<dbReference type="SUPFAM" id="SSF55874">
    <property type="entry name" value="ATPase domain of HSP90 chaperone/DNA topoisomerase II/histidine kinase"/>
    <property type="match status" value="1"/>
</dbReference>
<evidence type="ECO:0000256" key="5">
    <source>
        <dbReference type="ARBA" id="ARBA00022679"/>
    </source>
</evidence>
<evidence type="ECO:0000256" key="3">
    <source>
        <dbReference type="ARBA" id="ARBA00012438"/>
    </source>
</evidence>
<dbReference type="Proteomes" id="UP000002743">
    <property type="component" value="Chromosome"/>
</dbReference>
<dbReference type="InterPro" id="IPR050428">
    <property type="entry name" value="TCS_sensor_his_kinase"/>
</dbReference>
<dbReference type="GO" id="GO:0000155">
    <property type="term" value="F:phosphorelay sensor kinase activity"/>
    <property type="evidence" value="ECO:0007669"/>
    <property type="project" value="InterPro"/>
</dbReference>
<evidence type="ECO:0000256" key="4">
    <source>
        <dbReference type="ARBA" id="ARBA00022553"/>
    </source>
</evidence>
<dbReference type="Gene3D" id="1.10.287.130">
    <property type="match status" value="1"/>
</dbReference>
<keyword evidence="8 11" id="KW-1133">Transmembrane helix</keyword>
<keyword evidence="14" id="KW-1185">Reference proteome</keyword>
<keyword evidence="5" id="KW-0808">Transferase</keyword>
<dbReference type="CDD" id="cd00075">
    <property type="entry name" value="HATPase"/>
    <property type="match status" value="1"/>
</dbReference>
<dbReference type="InterPro" id="IPR003594">
    <property type="entry name" value="HATPase_dom"/>
</dbReference>
<dbReference type="AlphaFoldDB" id="C6XA66"/>
<protein>
    <recommendedName>
        <fullName evidence="3">histidine kinase</fullName>
        <ecNumber evidence="3">2.7.13.3</ecNumber>
    </recommendedName>
</protein>
<feature type="domain" description="Histidine kinase" evidence="12">
    <location>
        <begin position="229"/>
        <end position="441"/>
    </location>
</feature>
<evidence type="ECO:0000256" key="9">
    <source>
        <dbReference type="ARBA" id="ARBA00023012"/>
    </source>
</evidence>
<organism evidence="13 14">
    <name type="scientific">Methylovorus glucosotrophus (strain SIP3-4)</name>
    <dbReference type="NCBI Taxonomy" id="582744"/>
    <lineage>
        <taxon>Bacteria</taxon>
        <taxon>Pseudomonadati</taxon>
        <taxon>Pseudomonadota</taxon>
        <taxon>Betaproteobacteria</taxon>
        <taxon>Nitrosomonadales</taxon>
        <taxon>Methylophilaceae</taxon>
        <taxon>Methylovorus</taxon>
    </lineage>
</organism>
<dbReference type="Pfam" id="PF02518">
    <property type="entry name" value="HATPase_c"/>
    <property type="match status" value="1"/>
</dbReference>
<dbReference type="eggNOG" id="COG2205">
    <property type="taxonomic scope" value="Bacteria"/>
</dbReference>
<evidence type="ECO:0000256" key="8">
    <source>
        <dbReference type="ARBA" id="ARBA00022989"/>
    </source>
</evidence>
<dbReference type="GO" id="GO:0005886">
    <property type="term" value="C:plasma membrane"/>
    <property type="evidence" value="ECO:0007669"/>
    <property type="project" value="TreeGrafter"/>
</dbReference>
<evidence type="ECO:0000256" key="2">
    <source>
        <dbReference type="ARBA" id="ARBA00004141"/>
    </source>
</evidence>
<comment type="catalytic activity">
    <reaction evidence="1">
        <text>ATP + protein L-histidine = ADP + protein N-phospho-L-histidine.</text>
        <dbReference type="EC" id="2.7.13.3"/>
    </reaction>
</comment>
<evidence type="ECO:0000313" key="13">
    <source>
        <dbReference type="EMBL" id="ACT51607.1"/>
    </source>
</evidence>
<dbReference type="CDD" id="cd00082">
    <property type="entry name" value="HisKA"/>
    <property type="match status" value="1"/>
</dbReference>
<dbReference type="SMART" id="SM00387">
    <property type="entry name" value="HATPase_c"/>
    <property type="match status" value="1"/>
</dbReference>
<proteinExistence type="predicted"/>
<dbReference type="InterPro" id="IPR036890">
    <property type="entry name" value="HATPase_C_sf"/>
</dbReference>
<name>C6XA66_METGS</name>
<dbReference type="InterPro" id="IPR004358">
    <property type="entry name" value="Sig_transdc_His_kin-like_C"/>
</dbReference>
<dbReference type="SUPFAM" id="SSF47384">
    <property type="entry name" value="Homodimeric domain of signal transducing histidine kinase"/>
    <property type="match status" value="1"/>
</dbReference>
<dbReference type="KEGG" id="mei:Msip34_2365"/>